<proteinExistence type="inferred from homology"/>
<keyword evidence="13" id="KW-1185">Reference proteome</keyword>
<evidence type="ECO:0000313" key="13">
    <source>
        <dbReference type="Proteomes" id="UP000054047"/>
    </source>
</evidence>
<keyword evidence="9 10" id="KW-0472">Membrane</keyword>
<dbReference type="InterPro" id="IPR023395">
    <property type="entry name" value="MCP_dom_sf"/>
</dbReference>
<evidence type="ECO:0000256" key="3">
    <source>
        <dbReference type="ARBA" id="ARBA00022448"/>
    </source>
</evidence>
<comment type="similarity">
    <text evidence="2 11">Belongs to the mitochondrial carrier (TC 2.A.29) family.</text>
</comment>
<evidence type="ECO:0000256" key="9">
    <source>
        <dbReference type="ARBA" id="ARBA00023136"/>
    </source>
</evidence>
<dbReference type="EMBL" id="KN795643">
    <property type="protein sequence ID" value="KIH42473.1"/>
    <property type="molecule type" value="Genomic_DNA"/>
</dbReference>
<evidence type="ECO:0000256" key="6">
    <source>
        <dbReference type="ARBA" id="ARBA00022792"/>
    </source>
</evidence>
<comment type="subcellular location">
    <subcellularLocation>
        <location evidence="1">Mitochondrion inner membrane</location>
        <topology evidence="1">Multi-pass membrane protein</topology>
    </subcellularLocation>
</comment>
<evidence type="ECO:0000256" key="1">
    <source>
        <dbReference type="ARBA" id="ARBA00004448"/>
    </source>
</evidence>
<protein>
    <recommendedName>
        <fullName evidence="14">Carrier protein PET8 domain protein</fullName>
    </recommendedName>
</protein>
<keyword evidence="8" id="KW-0496">Mitochondrion</keyword>
<dbReference type="SUPFAM" id="SSF103506">
    <property type="entry name" value="Mitochondrial carrier"/>
    <property type="match status" value="1"/>
</dbReference>
<evidence type="ECO:0000256" key="10">
    <source>
        <dbReference type="PROSITE-ProRule" id="PRU00282"/>
    </source>
</evidence>
<evidence type="ECO:0000256" key="5">
    <source>
        <dbReference type="ARBA" id="ARBA00022737"/>
    </source>
</evidence>
<evidence type="ECO:0000313" key="12">
    <source>
        <dbReference type="EMBL" id="KIH42473.1"/>
    </source>
</evidence>
<evidence type="ECO:0000256" key="8">
    <source>
        <dbReference type="ARBA" id="ARBA00023128"/>
    </source>
</evidence>
<dbReference type="Pfam" id="PF00153">
    <property type="entry name" value="Mito_carr"/>
    <property type="match status" value="1"/>
</dbReference>
<evidence type="ECO:0000256" key="7">
    <source>
        <dbReference type="ARBA" id="ARBA00022989"/>
    </source>
</evidence>
<accession>A0A0C2BFG1</accession>
<keyword evidence="7" id="KW-1133">Transmembrane helix</keyword>
<reference evidence="12 13" key="1">
    <citation type="submission" date="2013-12" db="EMBL/GenBank/DDBJ databases">
        <title>Draft genome of the parsitic nematode Ancylostoma duodenale.</title>
        <authorList>
            <person name="Mitreva M."/>
        </authorList>
    </citation>
    <scope>NUCLEOTIDE SEQUENCE [LARGE SCALE GENOMIC DNA]</scope>
    <source>
        <strain evidence="12 13">Zhejiang</strain>
    </source>
</reference>
<keyword evidence="4 10" id="KW-0812">Transmembrane</keyword>
<dbReference type="InterPro" id="IPR018108">
    <property type="entry name" value="MCP_transmembrane"/>
</dbReference>
<evidence type="ECO:0008006" key="14">
    <source>
        <dbReference type="Google" id="ProtNLM"/>
    </source>
</evidence>
<evidence type="ECO:0000256" key="4">
    <source>
        <dbReference type="ARBA" id="ARBA00022692"/>
    </source>
</evidence>
<name>A0A0C2BFG1_9BILA</name>
<evidence type="ECO:0000256" key="2">
    <source>
        <dbReference type="ARBA" id="ARBA00006375"/>
    </source>
</evidence>
<dbReference type="PROSITE" id="PS50920">
    <property type="entry name" value="SOLCAR"/>
    <property type="match status" value="1"/>
</dbReference>
<dbReference type="GO" id="GO:1990542">
    <property type="term" value="P:mitochondrial transmembrane transport"/>
    <property type="evidence" value="ECO:0007669"/>
    <property type="project" value="InterPro"/>
</dbReference>
<evidence type="ECO:0000256" key="11">
    <source>
        <dbReference type="RuleBase" id="RU000488"/>
    </source>
</evidence>
<dbReference type="Proteomes" id="UP000054047">
    <property type="component" value="Unassembled WGS sequence"/>
</dbReference>
<keyword evidence="6" id="KW-0999">Mitochondrion inner membrane</keyword>
<dbReference type="PANTHER" id="PTHR45760:SF2">
    <property type="entry name" value="FI19922P1-RELATED"/>
    <property type="match status" value="1"/>
</dbReference>
<keyword evidence="3 11" id="KW-0813">Transport</keyword>
<gene>
    <name evidence="12" type="ORF">ANCDUO_27542</name>
</gene>
<dbReference type="AlphaFoldDB" id="A0A0C2BFG1"/>
<feature type="repeat" description="Solcar" evidence="10">
    <location>
        <begin position="29"/>
        <end position="127"/>
    </location>
</feature>
<dbReference type="InterPro" id="IPR045315">
    <property type="entry name" value="Mtm1-like"/>
</dbReference>
<dbReference type="OrthoDB" id="5859265at2759"/>
<dbReference type="PANTHER" id="PTHR45760">
    <property type="entry name" value="FI19922P1-RELATED"/>
    <property type="match status" value="1"/>
</dbReference>
<dbReference type="Gene3D" id="1.50.40.10">
    <property type="entry name" value="Mitochondrial carrier domain"/>
    <property type="match status" value="1"/>
</dbReference>
<sequence>MPYILAAIYWAVYQYLKRNILAWRNMEETTFATAFACGATAGSFAAIITTPFDVMKTHLQIQLGDENAARKVPTKQVIKQIMERGGGVTALFAVSKLVQISGVVPRVAKIAPACAVMIGSYEYFKVYFARRNKRYSQLRFSSDPDL</sequence>
<keyword evidence="5" id="KW-0677">Repeat</keyword>
<organism evidence="12 13">
    <name type="scientific">Ancylostoma duodenale</name>
    <dbReference type="NCBI Taxonomy" id="51022"/>
    <lineage>
        <taxon>Eukaryota</taxon>
        <taxon>Metazoa</taxon>
        <taxon>Ecdysozoa</taxon>
        <taxon>Nematoda</taxon>
        <taxon>Chromadorea</taxon>
        <taxon>Rhabditida</taxon>
        <taxon>Rhabditina</taxon>
        <taxon>Rhabditomorpha</taxon>
        <taxon>Strongyloidea</taxon>
        <taxon>Ancylostomatidae</taxon>
        <taxon>Ancylostomatinae</taxon>
        <taxon>Ancylostoma</taxon>
    </lineage>
</organism>
<dbReference type="GO" id="GO:0005743">
    <property type="term" value="C:mitochondrial inner membrane"/>
    <property type="evidence" value="ECO:0007669"/>
    <property type="project" value="UniProtKB-SubCell"/>
</dbReference>